<keyword evidence="11" id="KW-1185">Reference proteome</keyword>
<dbReference type="Gene3D" id="3.30.200.20">
    <property type="entry name" value="Phosphorylase Kinase, domain 1"/>
    <property type="match status" value="1"/>
</dbReference>
<dbReference type="Proteomes" id="UP000298138">
    <property type="component" value="Unassembled WGS sequence"/>
</dbReference>
<dbReference type="FunFam" id="1.10.510.10:FF:000253">
    <property type="entry name" value="MAP kinase kinase Ste7"/>
    <property type="match status" value="1"/>
</dbReference>
<dbReference type="Gene3D" id="1.10.510.10">
    <property type="entry name" value="Transferase(Phosphotransferase) domain 1"/>
    <property type="match status" value="1"/>
</dbReference>
<dbReference type="InterPro" id="IPR000719">
    <property type="entry name" value="Prot_kinase_dom"/>
</dbReference>
<keyword evidence="2" id="KW-0808">Transferase</keyword>
<dbReference type="GO" id="GO:0005524">
    <property type="term" value="F:ATP binding"/>
    <property type="evidence" value="ECO:0007669"/>
    <property type="project" value="UniProtKB-UniRule"/>
</dbReference>
<evidence type="ECO:0000256" key="5">
    <source>
        <dbReference type="ARBA" id="ARBA00022840"/>
    </source>
</evidence>
<dbReference type="InterPro" id="IPR049613">
    <property type="entry name" value="Byr1-like_cat"/>
</dbReference>
<keyword evidence="1" id="KW-0723">Serine/threonine-protein kinase</keyword>
<proteinExistence type="inferred from homology"/>
<organism evidence="10 11">
    <name type="scientific">Ascodesmis nigricans</name>
    <dbReference type="NCBI Taxonomy" id="341454"/>
    <lineage>
        <taxon>Eukaryota</taxon>
        <taxon>Fungi</taxon>
        <taxon>Dikarya</taxon>
        <taxon>Ascomycota</taxon>
        <taxon>Pezizomycotina</taxon>
        <taxon>Pezizomycetes</taxon>
        <taxon>Pezizales</taxon>
        <taxon>Ascodesmidaceae</taxon>
        <taxon>Ascodesmis</taxon>
    </lineage>
</organism>
<feature type="binding site" evidence="7">
    <location>
        <position position="87"/>
    </location>
    <ligand>
        <name>ATP</name>
        <dbReference type="ChEBI" id="CHEBI:30616"/>
    </ligand>
</feature>
<feature type="region of interest" description="Disordered" evidence="8">
    <location>
        <begin position="1"/>
        <end position="39"/>
    </location>
</feature>
<reference evidence="10 11" key="1">
    <citation type="submission" date="2019-04" db="EMBL/GenBank/DDBJ databases">
        <title>Comparative genomics and transcriptomics to analyze fruiting body development in filamentous ascomycetes.</title>
        <authorList>
            <consortium name="DOE Joint Genome Institute"/>
            <person name="Lutkenhaus R."/>
            <person name="Traeger S."/>
            <person name="Breuer J."/>
            <person name="Kuo A."/>
            <person name="Lipzen A."/>
            <person name="Pangilinan J."/>
            <person name="Dilworth D."/>
            <person name="Sandor L."/>
            <person name="Poggeler S."/>
            <person name="Barry K."/>
            <person name="Grigoriev I.V."/>
            <person name="Nowrousian M."/>
        </authorList>
    </citation>
    <scope>NUCLEOTIDE SEQUENCE [LARGE SCALE GENOMIC DNA]</scope>
    <source>
        <strain evidence="10 11">CBS 389.68</strain>
    </source>
</reference>
<dbReference type="SUPFAM" id="SSF56112">
    <property type="entry name" value="Protein kinase-like (PK-like)"/>
    <property type="match status" value="1"/>
</dbReference>
<dbReference type="EMBL" id="ML220137">
    <property type="protein sequence ID" value="TGZ78834.1"/>
    <property type="molecule type" value="Genomic_DNA"/>
</dbReference>
<evidence type="ECO:0000256" key="2">
    <source>
        <dbReference type="ARBA" id="ARBA00022679"/>
    </source>
</evidence>
<evidence type="ECO:0000256" key="8">
    <source>
        <dbReference type="SAM" id="MobiDB-lite"/>
    </source>
</evidence>
<protein>
    <submittedName>
        <fullName evidence="10">Kinase-like protein</fullName>
    </submittedName>
</protein>
<evidence type="ECO:0000259" key="9">
    <source>
        <dbReference type="PROSITE" id="PS50011"/>
    </source>
</evidence>
<dbReference type="PANTHER" id="PTHR47448">
    <property type="entry name" value="DUAL SPECIFICITY MITOGEN-ACTIVATED PROTEIN KINASE KINASE DSOR1-LIKE PROTEIN"/>
    <property type="match status" value="1"/>
</dbReference>
<keyword evidence="5 7" id="KW-0067">ATP-binding</keyword>
<dbReference type="Pfam" id="PF00069">
    <property type="entry name" value="Pkinase"/>
    <property type="match status" value="1"/>
</dbReference>
<name>A0A4V6RHC7_9PEZI</name>
<evidence type="ECO:0000313" key="11">
    <source>
        <dbReference type="Proteomes" id="UP000298138"/>
    </source>
</evidence>
<accession>A0A4V6RHC7</accession>
<dbReference type="InterPro" id="IPR017441">
    <property type="entry name" value="Protein_kinase_ATP_BS"/>
</dbReference>
<feature type="compositionally biased region" description="Basic and acidic residues" evidence="8">
    <location>
        <begin position="589"/>
        <end position="611"/>
    </location>
</feature>
<dbReference type="SMART" id="SM00220">
    <property type="entry name" value="S_TKc"/>
    <property type="match status" value="1"/>
</dbReference>
<dbReference type="GO" id="GO:0004674">
    <property type="term" value="F:protein serine/threonine kinase activity"/>
    <property type="evidence" value="ECO:0007669"/>
    <property type="project" value="UniProtKB-KW"/>
</dbReference>
<feature type="region of interest" description="Disordered" evidence="8">
    <location>
        <begin position="361"/>
        <end position="636"/>
    </location>
</feature>
<feature type="compositionally biased region" description="Polar residues" evidence="8">
    <location>
        <begin position="506"/>
        <end position="518"/>
    </location>
</feature>
<dbReference type="InterPro" id="IPR011009">
    <property type="entry name" value="Kinase-like_dom_sf"/>
</dbReference>
<evidence type="ECO:0000256" key="7">
    <source>
        <dbReference type="PROSITE-ProRule" id="PRU10141"/>
    </source>
</evidence>
<dbReference type="OrthoDB" id="10252354at2759"/>
<dbReference type="GO" id="GO:0000165">
    <property type="term" value="P:MAPK cascade"/>
    <property type="evidence" value="ECO:0007669"/>
    <property type="project" value="UniProtKB-ARBA"/>
</dbReference>
<dbReference type="AlphaFoldDB" id="A0A4V6RHC7"/>
<dbReference type="PROSITE" id="PS50011">
    <property type="entry name" value="PROTEIN_KINASE_DOM"/>
    <property type="match status" value="1"/>
</dbReference>
<gene>
    <name evidence="10" type="ORF">EX30DRAFT_128308</name>
</gene>
<evidence type="ECO:0000256" key="6">
    <source>
        <dbReference type="ARBA" id="ARBA00038035"/>
    </source>
</evidence>
<dbReference type="InterPro" id="IPR008271">
    <property type="entry name" value="Ser/Thr_kinase_AS"/>
</dbReference>
<dbReference type="STRING" id="341454.A0A4V6RHC7"/>
<dbReference type="PANTHER" id="PTHR47448:SF1">
    <property type="entry name" value="SERINE_THREONINE-PROTEIN KINASE STE7 HOMOLOG"/>
    <property type="match status" value="1"/>
</dbReference>
<evidence type="ECO:0000256" key="4">
    <source>
        <dbReference type="ARBA" id="ARBA00022777"/>
    </source>
</evidence>
<dbReference type="FunCoup" id="A0A4V6RHC7">
    <property type="interactions" value="456"/>
</dbReference>
<keyword evidence="4 10" id="KW-0418">Kinase</keyword>
<dbReference type="InParanoid" id="A0A4V6RHC7"/>
<dbReference type="PROSITE" id="PS00108">
    <property type="entry name" value="PROTEIN_KINASE_ST"/>
    <property type="match status" value="1"/>
</dbReference>
<evidence type="ECO:0000256" key="3">
    <source>
        <dbReference type="ARBA" id="ARBA00022741"/>
    </source>
</evidence>
<feature type="compositionally biased region" description="Polar residues" evidence="8">
    <location>
        <begin position="616"/>
        <end position="626"/>
    </location>
</feature>
<evidence type="ECO:0000313" key="10">
    <source>
        <dbReference type="EMBL" id="TGZ78834.1"/>
    </source>
</evidence>
<dbReference type="InterPro" id="IPR050915">
    <property type="entry name" value="MAP_kinase_kinase"/>
</dbReference>
<feature type="compositionally biased region" description="Basic and acidic residues" evidence="8">
    <location>
        <begin position="364"/>
        <end position="373"/>
    </location>
</feature>
<dbReference type="CDD" id="cd06620">
    <property type="entry name" value="PKc_Byr1_like"/>
    <property type="match status" value="1"/>
</dbReference>
<dbReference type="PROSITE" id="PS00107">
    <property type="entry name" value="PROTEIN_KINASE_ATP"/>
    <property type="match status" value="1"/>
</dbReference>
<dbReference type="GO" id="GO:0004712">
    <property type="term" value="F:protein serine/threonine/tyrosine kinase activity"/>
    <property type="evidence" value="ECO:0007669"/>
    <property type="project" value="UniProtKB-ARBA"/>
</dbReference>
<evidence type="ECO:0000256" key="1">
    <source>
        <dbReference type="ARBA" id="ARBA00022527"/>
    </source>
</evidence>
<dbReference type="FunFam" id="3.30.200.20:FF:000261">
    <property type="entry name" value="MAP kinase kinase Ste7"/>
    <property type="match status" value="1"/>
</dbReference>
<feature type="compositionally biased region" description="Basic and acidic residues" evidence="8">
    <location>
        <begin position="568"/>
        <end position="582"/>
    </location>
</feature>
<feature type="compositionally biased region" description="Basic and acidic residues" evidence="8">
    <location>
        <begin position="401"/>
        <end position="411"/>
    </location>
</feature>
<comment type="similarity">
    <text evidence="6">Belongs to the protein kinase superfamily. STE Ser/Thr protein kinase family. MAP kinase kinase subfamily.</text>
</comment>
<feature type="domain" description="Protein kinase" evidence="9">
    <location>
        <begin position="58"/>
        <end position="325"/>
    </location>
</feature>
<keyword evidence="3 7" id="KW-0547">Nucleotide-binding</keyword>
<feature type="compositionally biased region" description="Basic and acidic residues" evidence="8">
    <location>
        <begin position="485"/>
        <end position="498"/>
    </location>
</feature>
<sequence length="636" mass="70416">MSVELKPKTLKRKNVKGLMLKSKPAPPPAAASEKSSGPDLSTLEIGVEFKLDIRAEDLKHMQDLGAGNGGSVSKVMHQATKTIMARKIIHIDAKPTVRKQIVRELHIMHECHSPYIVSFYGAFLNESEGSVVMCMEYMDCGSLDHMAKVIGPIRIDVLGKISEAVVEGLHYLYNEHKILHRDIKPSNILVNSRGCIKLCDFGVSGELINSIANTFVGTSTYMAPERIQGAQYSVKSDVWSLGLTLLELAIGRFPFDADINTAGSRASSGTMGILDLLQRIVHEPAPRLPKSPAFPVSLEVMIEHCLIKDPELRPSPEQLLSEPFMRSAKATNVDLERWANDYLERIGRTSHRNRSSVLIRTALHSREAPRRDSQSGSSQGPAPHAPNRRPSATPSESIPECQERPERHERAAPPPPFPTRTTSHAARPVAPSRPSHDRAESVGTSASIEAQYANRAMPPPPPPSGRPTRPQMNKAYTESTAMLSREAEREKQRLEYERQSGAYARQGTTATGYGSNGNPRELPATVPRDLREGSSGRTMMVEVRDGRASPRVMNGRASPRVMEGGRTSPRDPREVRDPRDGRGSPGVTREMEREWERDRQREWALEHERRRLPPTGTMSTQSNGAPVSNGWDSRGR</sequence>